<dbReference type="HOGENOM" id="CLU_057152_0_0_1"/>
<gene>
    <name evidence="3" type="ORF">FOMPIDRAFT_1022586</name>
</gene>
<accession>S8FNU3</accession>
<protein>
    <recommendedName>
        <fullName evidence="2">DUF7330 domain-containing protein</fullName>
    </recommendedName>
</protein>
<dbReference type="eggNOG" id="ENOG502SV2T">
    <property type="taxonomic scope" value="Eukaryota"/>
</dbReference>
<dbReference type="EMBL" id="KE504132">
    <property type="protein sequence ID" value="EPT02941.1"/>
    <property type="molecule type" value="Genomic_DNA"/>
</dbReference>
<dbReference type="Proteomes" id="UP000015241">
    <property type="component" value="Unassembled WGS sequence"/>
</dbReference>
<feature type="region of interest" description="Disordered" evidence="1">
    <location>
        <begin position="1"/>
        <end position="36"/>
    </location>
</feature>
<proteinExistence type="predicted"/>
<dbReference type="Pfam" id="PF24016">
    <property type="entry name" value="DUF7330"/>
    <property type="match status" value="1"/>
</dbReference>
<feature type="domain" description="DUF7330" evidence="2">
    <location>
        <begin position="145"/>
        <end position="257"/>
    </location>
</feature>
<sequence length="379" mass="40485">MMIINDSVPDKKQHLSSLHAENDDEPPPYDGPSANYSAALTAQAGPVRGSESAAVPNFQPTEQQCVNGVSLFSRHDAICGTYLVDPRIPTTGINSSCRGKFERSVEKAHAKNVRRAFGSVPEDESDASNNADKCRRRSRRPAEVNASFRTRHGPIKVNVGVINSATHAASPSDGRKARGRVMLSSRHGRIGVNMTEIQAGRCADLDVSTRHGNIMVFLPPTFNGSIAVRTRRGPNGVAYMPNFATRARLVRRSDREMLINLSPTPSPADLVKSAQASQKGDDYCVISTRHGKVAIGIYGLDSEADVVQAGGLAAQIEALVENGAKQLETWLTAGAKALENGLQGRRAVVETTLQARLGSLQARSQAAPGLPIAGPSPRV</sequence>
<evidence type="ECO:0000313" key="4">
    <source>
        <dbReference type="Proteomes" id="UP000015241"/>
    </source>
</evidence>
<feature type="region of interest" description="Disordered" evidence="1">
    <location>
        <begin position="117"/>
        <end position="144"/>
    </location>
</feature>
<dbReference type="AlphaFoldDB" id="S8FNU3"/>
<dbReference type="InParanoid" id="S8FNU3"/>
<dbReference type="InterPro" id="IPR055754">
    <property type="entry name" value="DUF7330"/>
</dbReference>
<evidence type="ECO:0000313" key="3">
    <source>
        <dbReference type="EMBL" id="EPT02941.1"/>
    </source>
</evidence>
<evidence type="ECO:0000256" key="1">
    <source>
        <dbReference type="SAM" id="MobiDB-lite"/>
    </source>
</evidence>
<organism evidence="3 4">
    <name type="scientific">Fomitopsis schrenkii</name>
    <name type="common">Brown rot fungus</name>
    <dbReference type="NCBI Taxonomy" id="2126942"/>
    <lineage>
        <taxon>Eukaryota</taxon>
        <taxon>Fungi</taxon>
        <taxon>Dikarya</taxon>
        <taxon>Basidiomycota</taxon>
        <taxon>Agaricomycotina</taxon>
        <taxon>Agaricomycetes</taxon>
        <taxon>Polyporales</taxon>
        <taxon>Fomitopsis</taxon>
    </lineage>
</organism>
<dbReference type="OrthoDB" id="2593559at2759"/>
<evidence type="ECO:0000259" key="2">
    <source>
        <dbReference type="Pfam" id="PF24016"/>
    </source>
</evidence>
<name>S8FNU3_FOMSC</name>
<keyword evidence="4" id="KW-1185">Reference proteome</keyword>
<reference evidence="3 4" key="1">
    <citation type="journal article" date="2012" name="Science">
        <title>The Paleozoic origin of enzymatic lignin decomposition reconstructed from 31 fungal genomes.</title>
        <authorList>
            <person name="Floudas D."/>
            <person name="Binder M."/>
            <person name="Riley R."/>
            <person name="Barry K."/>
            <person name="Blanchette R.A."/>
            <person name="Henrissat B."/>
            <person name="Martinez A.T."/>
            <person name="Otillar R."/>
            <person name="Spatafora J.W."/>
            <person name="Yadav J.S."/>
            <person name="Aerts A."/>
            <person name="Benoit I."/>
            <person name="Boyd A."/>
            <person name="Carlson A."/>
            <person name="Copeland A."/>
            <person name="Coutinho P.M."/>
            <person name="de Vries R.P."/>
            <person name="Ferreira P."/>
            <person name="Findley K."/>
            <person name="Foster B."/>
            <person name="Gaskell J."/>
            <person name="Glotzer D."/>
            <person name="Gorecki P."/>
            <person name="Heitman J."/>
            <person name="Hesse C."/>
            <person name="Hori C."/>
            <person name="Igarashi K."/>
            <person name="Jurgens J.A."/>
            <person name="Kallen N."/>
            <person name="Kersten P."/>
            <person name="Kohler A."/>
            <person name="Kuees U."/>
            <person name="Kumar T.K.A."/>
            <person name="Kuo A."/>
            <person name="LaButti K."/>
            <person name="Larrondo L.F."/>
            <person name="Lindquist E."/>
            <person name="Ling A."/>
            <person name="Lombard V."/>
            <person name="Lucas S."/>
            <person name="Lundell T."/>
            <person name="Martin R."/>
            <person name="McLaughlin D.J."/>
            <person name="Morgenstern I."/>
            <person name="Morin E."/>
            <person name="Murat C."/>
            <person name="Nagy L.G."/>
            <person name="Nolan M."/>
            <person name="Ohm R.A."/>
            <person name="Patyshakuliyeva A."/>
            <person name="Rokas A."/>
            <person name="Ruiz-Duenas F.J."/>
            <person name="Sabat G."/>
            <person name="Salamov A."/>
            <person name="Samejima M."/>
            <person name="Schmutz J."/>
            <person name="Slot J.C."/>
            <person name="St John F."/>
            <person name="Stenlid J."/>
            <person name="Sun H."/>
            <person name="Sun S."/>
            <person name="Syed K."/>
            <person name="Tsang A."/>
            <person name="Wiebenga A."/>
            <person name="Young D."/>
            <person name="Pisabarro A."/>
            <person name="Eastwood D.C."/>
            <person name="Martin F."/>
            <person name="Cullen D."/>
            <person name="Grigoriev I.V."/>
            <person name="Hibbett D.S."/>
        </authorList>
    </citation>
    <scope>NUCLEOTIDE SEQUENCE</scope>
    <source>
        <strain evidence="4">FP-58527</strain>
    </source>
</reference>